<gene>
    <name evidence="1" type="ORF">GLYMA_19G046700</name>
</gene>
<dbReference type="SMR" id="A0A0R0EUV5"/>
<dbReference type="Proteomes" id="UP000008827">
    <property type="component" value="Chromosome 19"/>
</dbReference>
<proteinExistence type="predicted"/>
<organism evidence="1">
    <name type="scientific">Glycine max</name>
    <name type="common">Soybean</name>
    <name type="synonym">Glycine hispida</name>
    <dbReference type="NCBI Taxonomy" id="3847"/>
    <lineage>
        <taxon>Eukaryota</taxon>
        <taxon>Viridiplantae</taxon>
        <taxon>Streptophyta</taxon>
        <taxon>Embryophyta</taxon>
        <taxon>Tracheophyta</taxon>
        <taxon>Spermatophyta</taxon>
        <taxon>Magnoliopsida</taxon>
        <taxon>eudicotyledons</taxon>
        <taxon>Gunneridae</taxon>
        <taxon>Pentapetalae</taxon>
        <taxon>rosids</taxon>
        <taxon>fabids</taxon>
        <taxon>Fabales</taxon>
        <taxon>Fabaceae</taxon>
        <taxon>Papilionoideae</taxon>
        <taxon>50 kb inversion clade</taxon>
        <taxon>NPAAA clade</taxon>
        <taxon>indigoferoid/millettioid clade</taxon>
        <taxon>Phaseoleae</taxon>
        <taxon>Glycine</taxon>
        <taxon>Glycine subgen. Soja</taxon>
    </lineage>
</organism>
<accession>A0A0R0EUV5</accession>
<dbReference type="PANTHER" id="PTHR23274">
    <property type="entry name" value="DNA HELICASE-RELATED"/>
    <property type="match status" value="1"/>
</dbReference>
<reference evidence="1" key="3">
    <citation type="submission" date="2018-07" db="EMBL/GenBank/DDBJ databases">
        <title>WGS assembly of Glycine max.</title>
        <authorList>
            <person name="Schmutz J."/>
            <person name="Cannon S."/>
            <person name="Schlueter J."/>
            <person name="Ma J."/>
            <person name="Mitros T."/>
            <person name="Nelson W."/>
            <person name="Hyten D."/>
            <person name="Song Q."/>
            <person name="Thelen J."/>
            <person name="Cheng J."/>
            <person name="Xu D."/>
            <person name="Hellsten U."/>
            <person name="May G."/>
            <person name="Yu Y."/>
            <person name="Sakurai T."/>
            <person name="Umezawa T."/>
            <person name="Bhattacharyya M."/>
            <person name="Sandhu D."/>
            <person name="Valliyodan B."/>
            <person name="Lindquist E."/>
            <person name="Peto M."/>
            <person name="Grant D."/>
            <person name="Shu S."/>
            <person name="Goodstein D."/>
            <person name="Barry K."/>
            <person name="Futrell-Griggs M."/>
            <person name="Abernathy B."/>
            <person name="Du J."/>
            <person name="Tian Z."/>
            <person name="Zhu L."/>
            <person name="Gill N."/>
            <person name="Joshi T."/>
            <person name="Libault M."/>
            <person name="Sethuraman A."/>
            <person name="Zhang X."/>
            <person name="Shinozaki K."/>
            <person name="Nguyen H."/>
            <person name="Wing R."/>
            <person name="Cregan P."/>
            <person name="Specht J."/>
            <person name="Grimwood J."/>
            <person name="Rokhsar D."/>
            <person name="Stacey G."/>
            <person name="Shoemaker R."/>
            <person name="Jackson S."/>
        </authorList>
    </citation>
    <scope>NUCLEOTIDE SEQUENCE</scope>
    <source>
        <tissue evidence="1">Callus</tissue>
    </source>
</reference>
<sequence>MKLLHVVIDVWGGKKNLSLDTPSSENEEINRPDDVHTPKFLNIISASGLPNDIDQSLGLCNEGNVKFGSNIGLKVFIPRLSLTPSNARILFKFQPRQFHLATSFARTINKIQEQSLKHVGLFLPQFFSWTIICYYIKSYIKKGLNILVKDGEDQDTRSYYF</sequence>
<dbReference type="InParanoid" id="A0A0R0EUV5"/>
<dbReference type="EnsemblPlants" id="KRG93870">
    <property type="protein sequence ID" value="KRG93870"/>
    <property type="gene ID" value="GLYMA_19G046700"/>
</dbReference>
<reference evidence="1 2" key="1">
    <citation type="journal article" date="2010" name="Nature">
        <title>Genome sequence of the palaeopolyploid soybean.</title>
        <authorList>
            <person name="Schmutz J."/>
            <person name="Cannon S.B."/>
            <person name="Schlueter J."/>
            <person name="Ma J."/>
            <person name="Mitros T."/>
            <person name="Nelson W."/>
            <person name="Hyten D.L."/>
            <person name="Song Q."/>
            <person name="Thelen J.J."/>
            <person name="Cheng J."/>
            <person name="Xu D."/>
            <person name="Hellsten U."/>
            <person name="May G.D."/>
            <person name="Yu Y."/>
            <person name="Sakurai T."/>
            <person name="Umezawa T."/>
            <person name="Bhattacharyya M.K."/>
            <person name="Sandhu D."/>
            <person name="Valliyodan B."/>
            <person name="Lindquist E."/>
            <person name="Peto M."/>
            <person name="Grant D."/>
            <person name="Shu S."/>
            <person name="Goodstein D."/>
            <person name="Barry K."/>
            <person name="Futrell-Griggs M."/>
            <person name="Abernathy B."/>
            <person name="Du J."/>
            <person name="Tian Z."/>
            <person name="Zhu L."/>
            <person name="Gill N."/>
            <person name="Joshi T."/>
            <person name="Libault M."/>
            <person name="Sethuraman A."/>
            <person name="Zhang X.-C."/>
            <person name="Shinozaki K."/>
            <person name="Nguyen H.T."/>
            <person name="Wing R.A."/>
            <person name="Cregan P."/>
            <person name="Specht J."/>
            <person name="Grimwood J."/>
            <person name="Rokhsar D."/>
            <person name="Stacey G."/>
            <person name="Shoemaker R.C."/>
            <person name="Jackson S.A."/>
        </authorList>
    </citation>
    <scope>NUCLEOTIDE SEQUENCE</scope>
    <source>
        <strain evidence="2">cv. Williams 82</strain>
        <tissue evidence="1">Callus</tissue>
    </source>
</reference>
<dbReference type="Gramene" id="KRG93870">
    <property type="protein sequence ID" value="KRG93870"/>
    <property type="gene ID" value="GLYMA_19G046700"/>
</dbReference>
<reference evidence="2" key="2">
    <citation type="submission" date="2018-02" db="UniProtKB">
        <authorList>
            <consortium name="EnsemblPlants"/>
        </authorList>
    </citation>
    <scope>IDENTIFICATION</scope>
    <source>
        <strain evidence="2">Williams 82</strain>
    </source>
</reference>
<keyword evidence="3" id="KW-1185">Reference proteome</keyword>
<dbReference type="EMBL" id="CM000852">
    <property type="protein sequence ID" value="KRG93870.1"/>
    <property type="molecule type" value="Genomic_DNA"/>
</dbReference>
<evidence type="ECO:0000313" key="3">
    <source>
        <dbReference type="Proteomes" id="UP000008827"/>
    </source>
</evidence>
<dbReference type="PANTHER" id="PTHR23274:SF33">
    <property type="entry name" value="ANIMAL RPA1 DOMAIN PROTEIN"/>
    <property type="match status" value="1"/>
</dbReference>
<name>A0A0R0EUV5_SOYBN</name>
<evidence type="ECO:0000313" key="1">
    <source>
        <dbReference type="EMBL" id="KRG93870.1"/>
    </source>
</evidence>
<dbReference type="AlphaFoldDB" id="A0A0R0EUV5"/>
<protein>
    <submittedName>
        <fullName evidence="1 2">Uncharacterized protein</fullName>
    </submittedName>
</protein>
<evidence type="ECO:0000313" key="2">
    <source>
        <dbReference type="EnsemblPlants" id="KRG93870"/>
    </source>
</evidence>